<evidence type="ECO:0000256" key="1">
    <source>
        <dbReference type="ARBA" id="ARBA00006056"/>
    </source>
</evidence>
<dbReference type="Pfam" id="PF02615">
    <property type="entry name" value="Ldh_2"/>
    <property type="match status" value="1"/>
</dbReference>
<dbReference type="PANTHER" id="PTHR11091:SF0">
    <property type="entry name" value="MALATE DEHYDROGENASE"/>
    <property type="match status" value="1"/>
</dbReference>
<dbReference type="Gene3D" id="1.10.1530.10">
    <property type="match status" value="1"/>
</dbReference>
<accession>A0AAW9PR71</accession>
<organism evidence="3 4">
    <name type="scientific">Tumidithrix elongata BACA0141</name>
    <dbReference type="NCBI Taxonomy" id="2716417"/>
    <lineage>
        <taxon>Bacteria</taxon>
        <taxon>Bacillati</taxon>
        <taxon>Cyanobacteriota</taxon>
        <taxon>Cyanophyceae</taxon>
        <taxon>Pseudanabaenales</taxon>
        <taxon>Pseudanabaenaceae</taxon>
        <taxon>Tumidithrix</taxon>
        <taxon>Tumidithrix elongata</taxon>
    </lineage>
</organism>
<dbReference type="RefSeq" id="WP_330482836.1">
    <property type="nucleotide sequence ID" value="NZ_JAZBJZ010000018.1"/>
</dbReference>
<dbReference type="InterPro" id="IPR003767">
    <property type="entry name" value="Malate/L-lactate_DH-like"/>
</dbReference>
<dbReference type="AlphaFoldDB" id="A0AAW9PR71"/>
<dbReference type="Gene3D" id="3.30.1370.60">
    <property type="entry name" value="Hypothetical oxidoreductase yiak, domain 2"/>
    <property type="match status" value="1"/>
</dbReference>
<reference evidence="3" key="1">
    <citation type="submission" date="2024-01" db="EMBL/GenBank/DDBJ databases">
        <title>Bank of Algae and Cyanobacteria of the Azores (BACA) strain genomes.</title>
        <authorList>
            <person name="Luz R."/>
            <person name="Cordeiro R."/>
            <person name="Fonseca A."/>
            <person name="Goncalves V."/>
        </authorList>
    </citation>
    <scope>NUCLEOTIDE SEQUENCE</scope>
    <source>
        <strain evidence="3">BACA0141</strain>
    </source>
</reference>
<gene>
    <name evidence="3" type="ORF">V2H45_06595</name>
</gene>
<evidence type="ECO:0000313" key="3">
    <source>
        <dbReference type="EMBL" id="MEE3716407.1"/>
    </source>
</evidence>
<evidence type="ECO:0000256" key="2">
    <source>
        <dbReference type="ARBA" id="ARBA00023002"/>
    </source>
</evidence>
<dbReference type="GO" id="GO:0016491">
    <property type="term" value="F:oxidoreductase activity"/>
    <property type="evidence" value="ECO:0007669"/>
    <property type="project" value="UniProtKB-KW"/>
</dbReference>
<dbReference type="Proteomes" id="UP001333818">
    <property type="component" value="Unassembled WGS sequence"/>
</dbReference>
<keyword evidence="4" id="KW-1185">Reference proteome</keyword>
<protein>
    <submittedName>
        <fullName evidence="3">Ldh family oxidoreductase</fullName>
    </submittedName>
</protein>
<comment type="caution">
    <text evidence="3">The sequence shown here is derived from an EMBL/GenBank/DDBJ whole genome shotgun (WGS) entry which is preliminary data.</text>
</comment>
<comment type="similarity">
    <text evidence="1">Belongs to the LDH2/MDH2 oxidoreductase family.</text>
</comment>
<dbReference type="InterPro" id="IPR043143">
    <property type="entry name" value="Mal/L-sulf/L-lact_DH-like_NADP"/>
</dbReference>
<sequence length="349" mass="38036">MAETRIDHQQLRNLASELLMAAGTDVSEATVIADNLVWADLMGRFTQGVWRLTVLLPRLRSGLIHSPCLPKFIQKADGVMIVDGNNGFGHYIGHVAMTKAIELAQCHGTGLAAVRNSNHFGAGAYYVELAAQAGMLGFAFTNATRRVAAYGGLSPLFGTNPVCFGAPLQNGESVLIDFSTGAMAGSVIRKATETGEPIPEGVAIDEYGNPITTPQQAQGSTLLPFGGARGYCLSLLVEILTGVLTNSLMSFQIPTMHEKEQIASQIGHFFFVIDITRLLPLEEYYQRIKMLIIEVKKSKLQTGVTEILIPGETRWRNYADQLREGIRLDWKTAESLKSIANELKVATPW</sequence>
<dbReference type="EMBL" id="JAZBJZ010000018">
    <property type="protein sequence ID" value="MEE3716407.1"/>
    <property type="molecule type" value="Genomic_DNA"/>
</dbReference>
<dbReference type="SUPFAM" id="SSF89733">
    <property type="entry name" value="L-sulfolactate dehydrogenase-like"/>
    <property type="match status" value="1"/>
</dbReference>
<name>A0AAW9PR71_9CYAN</name>
<dbReference type="PANTHER" id="PTHR11091">
    <property type="entry name" value="OXIDOREDUCTASE-RELATED"/>
    <property type="match status" value="1"/>
</dbReference>
<evidence type="ECO:0000313" key="4">
    <source>
        <dbReference type="Proteomes" id="UP001333818"/>
    </source>
</evidence>
<dbReference type="InterPro" id="IPR043144">
    <property type="entry name" value="Mal/L-sulf/L-lact_DH-like_ah"/>
</dbReference>
<proteinExistence type="inferred from homology"/>
<dbReference type="InterPro" id="IPR036111">
    <property type="entry name" value="Mal/L-sulfo/L-lacto_DH-like_sf"/>
</dbReference>
<keyword evidence="2" id="KW-0560">Oxidoreductase</keyword>